<dbReference type="AlphaFoldDB" id="A0A366DP52"/>
<keyword evidence="3" id="KW-1185">Reference proteome</keyword>
<comment type="caution">
    <text evidence="2">The sequence shown here is derived from an EMBL/GenBank/DDBJ whole genome shotgun (WGS) entry which is preliminary data.</text>
</comment>
<evidence type="ECO:0000313" key="2">
    <source>
        <dbReference type="EMBL" id="RBO90988.1"/>
    </source>
</evidence>
<proteinExistence type="predicted"/>
<dbReference type="EMBL" id="QNRI01000026">
    <property type="protein sequence ID" value="RBO90988.1"/>
    <property type="molecule type" value="Genomic_DNA"/>
</dbReference>
<name>A0A366DP52_9BACI</name>
<dbReference type="RefSeq" id="WP_170126257.1">
    <property type="nucleotide sequence ID" value="NZ_BAABQN010000017.1"/>
</dbReference>
<organism evidence="2 3">
    <name type="scientific">Paraliobacillus ryukyuensis</name>
    <dbReference type="NCBI Taxonomy" id="200904"/>
    <lineage>
        <taxon>Bacteria</taxon>
        <taxon>Bacillati</taxon>
        <taxon>Bacillota</taxon>
        <taxon>Bacilli</taxon>
        <taxon>Bacillales</taxon>
        <taxon>Bacillaceae</taxon>
        <taxon>Paraliobacillus</taxon>
    </lineage>
</organism>
<feature type="coiled-coil region" evidence="1">
    <location>
        <begin position="13"/>
        <end position="54"/>
    </location>
</feature>
<reference evidence="2 3" key="1">
    <citation type="submission" date="2018-06" db="EMBL/GenBank/DDBJ databases">
        <title>Genomic Encyclopedia of Type Strains, Phase IV (KMG-IV): sequencing the most valuable type-strain genomes for metagenomic binning, comparative biology and taxonomic classification.</title>
        <authorList>
            <person name="Goeker M."/>
        </authorList>
    </citation>
    <scope>NUCLEOTIDE SEQUENCE [LARGE SCALE GENOMIC DNA]</scope>
    <source>
        <strain evidence="2 3">DSM 15140</strain>
    </source>
</reference>
<evidence type="ECO:0000256" key="1">
    <source>
        <dbReference type="SAM" id="Coils"/>
    </source>
</evidence>
<sequence length="56" mass="6399">MQQDVNKVIDVINAEWSQQVSNANRKIAILTEQNARLQQENEQLKSEKEESANDGD</sequence>
<protein>
    <submittedName>
        <fullName evidence="2">Uncharacterized protein</fullName>
    </submittedName>
</protein>
<evidence type="ECO:0000313" key="3">
    <source>
        <dbReference type="Proteomes" id="UP000252254"/>
    </source>
</evidence>
<dbReference type="Proteomes" id="UP000252254">
    <property type="component" value="Unassembled WGS sequence"/>
</dbReference>
<keyword evidence="1" id="KW-0175">Coiled coil</keyword>
<gene>
    <name evidence="2" type="ORF">DES48_1264</name>
</gene>
<accession>A0A366DP52</accession>